<name>A0A2V3IU92_9FLOR</name>
<proteinExistence type="predicted"/>
<comment type="caution">
    <text evidence="3">The sequence shown here is derived from an EMBL/GenBank/DDBJ whole genome shotgun (WGS) entry which is preliminary data.</text>
</comment>
<feature type="transmembrane region" description="Helical" evidence="2">
    <location>
        <begin position="125"/>
        <end position="144"/>
    </location>
</feature>
<evidence type="ECO:0000313" key="4">
    <source>
        <dbReference type="Proteomes" id="UP000247409"/>
    </source>
</evidence>
<keyword evidence="2" id="KW-0472">Membrane</keyword>
<feature type="region of interest" description="Disordered" evidence="1">
    <location>
        <begin position="46"/>
        <end position="76"/>
    </location>
</feature>
<dbReference type="EMBL" id="NBIV01000055">
    <property type="protein sequence ID" value="PXF45669.1"/>
    <property type="molecule type" value="Genomic_DNA"/>
</dbReference>
<dbReference type="AlphaFoldDB" id="A0A2V3IU92"/>
<accession>A0A2V3IU92</accession>
<feature type="compositionally biased region" description="Polar residues" evidence="1">
    <location>
        <begin position="56"/>
        <end position="76"/>
    </location>
</feature>
<evidence type="ECO:0000256" key="1">
    <source>
        <dbReference type="SAM" id="MobiDB-lite"/>
    </source>
</evidence>
<sequence>MSNETFRKLPTEWLDVNDNKQVQESTINEFPEFRATSKRELTVDLETISVEESKENSSTPEGQGVPTDSQNPASNKATRTSFFSLKRMLKQEANENGGKTDMDCSSKERLWFERLTYRQIGTGRYLGNVGLLFVRIFFLFMHAISAGIMYGHRRQVDMLLLRSELFAWLQFVFVLLYPLLLWASLLTSRSLNSEDDAPKQRLWTFVAVVFHTLVTFSQVELFRLFLFHFVPRLQPKSSSTAILYSLDSVFARQRYLMFATVLIEFYCSQVPYYPEYLLVTVLLAGVWEIGTLFTRNLDPFSVRIIISIALLALVCILASLNYLIADKFRRSQVNSRQPQPKAVNYEVTF</sequence>
<evidence type="ECO:0000256" key="2">
    <source>
        <dbReference type="SAM" id="Phobius"/>
    </source>
</evidence>
<gene>
    <name evidence="3" type="ORF">BWQ96_04573</name>
</gene>
<organism evidence="3 4">
    <name type="scientific">Gracilariopsis chorda</name>
    <dbReference type="NCBI Taxonomy" id="448386"/>
    <lineage>
        <taxon>Eukaryota</taxon>
        <taxon>Rhodophyta</taxon>
        <taxon>Florideophyceae</taxon>
        <taxon>Rhodymeniophycidae</taxon>
        <taxon>Gracilariales</taxon>
        <taxon>Gracilariaceae</taxon>
        <taxon>Gracilariopsis</taxon>
    </lineage>
</organism>
<feature type="transmembrane region" description="Helical" evidence="2">
    <location>
        <begin position="165"/>
        <end position="185"/>
    </location>
</feature>
<protein>
    <submittedName>
        <fullName evidence="3">Uncharacterized protein</fullName>
    </submittedName>
</protein>
<keyword evidence="2" id="KW-0812">Transmembrane</keyword>
<reference evidence="3 4" key="1">
    <citation type="journal article" date="2018" name="Mol. Biol. Evol.">
        <title>Analysis of the draft genome of the red seaweed Gracilariopsis chorda provides insights into genome size evolution in Rhodophyta.</title>
        <authorList>
            <person name="Lee J."/>
            <person name="Yang E.C."/>
            <person name="Graf L."/>
            <person name="Yang J.H."/>
            <person name="Qiu H."/>
            <person name="Zel Zion U."/>
            <person name="Chan C.X."/>
            <person name="Stephens T.G."/>
            <person name="Weber A.P.M."/>
            <person name="Boo G.H."/>
            <person name="Boo S.M."/>
            <person name="Kim K.M."/>
            <person name="Shin Y."/>
            <person name="Jung M."/>
            <person name="Lee S.J."/>
            <person name="Yim H.S."/>
            <person name="Lee J.H."/>
            <person name="Bhattacharya D."/>
            <person name="Yoon H.S."/>
        </authorList>
    </citation>
    <scope>NUCLEOTIDE SEQUENCE [LARGE SCALE GENOMIC DNA]</scope>
    <source>
        <strain evidence="3 4">SKKU-2015</strain>
        <tissue evidence="3">Whole body</tissue>
    </source>
</reference>
<keyword evidence="4" id="KW-1185">Reference proteome</keyword>
<dbReference type="Proteomes" id="UP000247409">
    <property type="component" value="Unassembled WGS sequence"/>
</dbReference>
<keyword evidence="2" id="KW-1133">Transmembrane helix</keyword>
<feature type="transmembrane region" description="Helical" evidence="2">
    <location>
        <begin position="205"/>
        <end position="226"/>
    </location>
</feature>
<evidence type="ECO:0000313" key="3">
    <source>
        <dbReference type="EMBL" id="PXF45669.1"/>
    </source>
</evidence>
<feature type="transmembrane region" description="Helical" evidence="2">
    <location>
        <begin position="300"/>
        <end position="324"/>
    </location>
</feature>